<dbReference type="GO" id="GO:0005829">
    <property type="term" value="C:cytosol"/>
    <property type="evidence" value="ECO:0007669"/>
    <property type="project" value="TreeGrafter"/>
</dbReference>
<keyword evidence="2" id="KW-0963">Cytoplasm</keyword>
<dbReference type="PANTHER" id="PTHR43210">
    <property type="entry name" value="DETHIOBIOTIN SYNTHETASE"/>
    <property type="match status" value="1"/>
</dbReference>
<evidence type="ECO:0000256" key="2">
    <source>
        <dbReference type="HAMAP-Rule" id="MF_00336"/>
    </source>
</evidence>
<sequence>MLRGLFVTGTDTDAGKTVTSAALLCRYRHAMRLRYWKPVQTGIEQDDDTTDVRRLARCRDHEIVAEGIRLPRPVSPHLAARWAGQTIRIEDLTRLARPHTGDERWIVEGAGGALVPLNDTHRMIDLMRALALPVLVVSRSSLGTINHTLLTLEALRARLLSVAGVVMVGNKNPDNRAAIEQYGQVPVLGEMPFWKPLDATRLAAWAAAELDPHSRLLALLE</sequence>
<protein>
    <recommendedName>
        <fullName evidence="2">ATP-dependent dethiobiotin synthetase BioD</fullName>
        <ecNumber evidence="2">6.3.3.3</ecNumber>
    </recommendedName>
    <alternativeName>
        <fullName evidence="2">DTB synthetase</fullName>
        <shortName evidence="2">DTBS</shortName>
    </alternativeName>
    <alternativeName>
        <fullName evidence="2">Dethiobiotin synthase</fullName>
    </alternativeName>
</protein>
<comment type="caution">
    <text evidence="2">Lacks conserved residue(s) required for the propagation of feature annotation.</text>
</comment>
<feature type="active site" evidence="2">
    <location>
        <position position="37"/>
    </location>
</feature>
<comment type="cofactor">
    <cofactor evidence="2">
        <name>Mg(2+)</name>
        <dbReference type="ChEBI" id="CHEBI:18420"/>
    </cofactor>
</comment>
<proteinExistence type="inferred from homology"/>
<comment type="pathway">
    <text evidence="2">Cofactor biosynthesis; biotin biosynthesis; biotin from 7,8-diaminononanoate: step 1/2.</text>
</comment>
<gene>
    <name evidence="2 3" type="primary">bioD</name>
    <name evidence="3" type="ORF">HRJ53_05490</name>
</gene>
<comment type="similarity">
    <text evidence="2">Belongs to the dethiobiotin synthetase family.</text>
</comment>
<comment type="subcellular location">
    <subcellularLocation>
        <location evidence="2">Cytoplasm</location>
    </subcellularLocation>
</comment>
<feature type="binding site" evidence="2">
    <location>
        <position position="108"/>
    </location>
    <ligand>
        <name>Mg(2+)</name>
        <dbReference type="ChEBI" id="CHEBI:18420"/>
    </ligand>
</feature>
<dbReference type="UniPathway" id="UPA00078">
    <property type="reaction ID" value="UER00161"/>
</dbReference>
<comment type="catalytic activity">
    <reaction evidence="2">
        <text>(7R,8S)-7,8-diammoniononanoate + CO2 + ATP = (4R,5S)-dethiobiotin + ADP + phosphate + 3 H(+)</text>
        <dbReference type="Rhea" id="RHEA:15805"/>
        <dbReference type="ChEBI" id="CHEBI:15378"/>
        <dbReference type="ChEBI" id="CHEBI:16526"/>
        <dbReference type="ChEBI" id="CHEBI:30616"/>
        <dbReference type="ChEBI" id="CHEBI:43474"/>
        <dbReference type="ChEBI" id="CHEBI:149469"/>
        <dbReference type="ChEBI" id="CHEBI:149473"/>
        <dbReference type="ChEBI" id="CHEBI:456216"/>
        <dbReference type="EC" id="6.3.3.3"/>
    </reaction>
</comment>
<dbReference type="GO" id="GO:0000287">
    <property type="term" value="F:magnesium ion binding"/>
    <property type="evidence" value="ECO:0007669"/>
    <property type="project" value="UniProtKB-UniRule"/>
</dbReference>
<comment type="caution">
    <text evidence="3">The sequence shown here is derived from an EMBL/GenBank/DDBJ whole genome shotgun (WGS) entry which is preliminary data.</text>
</comment>
<keyword evidence="2" id="KW-0460">Magnesium</keyword>
<dbReference type="AlphaFoldDB" id="A0A7V8NN72"/>
<dbReference type="EC" id="6.3.3.3" evidence="2"/>
<dbReference type="Pfam" id="PF13500">
    <property type="entry name" value="AAA_26"/>
    <property type="match status" value="1"/>
</dbReference>
<accession>A0A7V8NN72</accession>
<feature type="binding site" evidence="2">
    <location>
        <position position="41"/>
    </location>
    <ligand>
        <name>substrate</name>
    </ligand>
</feature>
<dbReference type="InterPro" id="IPR004472">
    <property type="entry name" value="DTB_synth_BioD"/>
</dbReference>
<dbReference type="SUPFAM" id="SSF52540">
    <property type="entry name" value="P-loop containing nucleoside triphosphate hydrolases"/>
    <property type="match status" value="1"/>
</dbReference>
<dbReference type="GO" id="GO:0004141">
    <property type="term" value="F:dethiobiotin synthase activity"/>
    <property type="evidence" value="ECO:0007669"/>
    <property type="project" value="UniProtKB-UniRule"/>
</dbReference>
<organism evidence="3 4">
    <name type="scientific">Candidatus Acidiferrum panamense</name>
    <dbReference type="NCBI Taxonomy" id="2741543"/>
    <lineage>
        <taxon>Bacteria</taxon>
        <taxon>Pseudomonadati</taxon>
        <taxon>Acidobacteriota</taxon>
        <taxon>Terriglobia</taxon>
        <taxon>Candidatus Acidiferrales</taxon>
        <taxon>Candidatus Acidiferrum</taxon>
    </lineage>
</organism>
<dbReference type="InterPro" id="IPR027417">
    <property type="entry name" value="P-loop_NTPase"/>
</dbReference>
<reference evidence="3" key="1">
    <citation type="submission" date="2020-06" db="EMBL/GenBank/DDBJ databases">
        <title>Legume-microbial interactions unlock mineral nutrients during tropical forest succession.</title>
        <authorList>
            <person name="Epihov D.Z."/>
        </authorList>
    </citation>
    <scope>NUCLEOTIDE SEQUENCE [LARGE SCALE GENOMIC DNA]</scope>
    <source>
        <strain evidence="3">Pan2503</strain>
    </source>
</reference>
<name>A0A7V8NN72_9BACT</name>
<dbReference type="GO" id="GO:0005524">
    <property type="term" value="F:ATP binding"/>
    <property type="evidence" value="ECO:0007669"/>
    <property type="project" value="UniProtKB-UniRule"/>
</dbReference>
<dbReference type="CDD" id="cd03109">
    <property type="entry name" value="DTBS"/>
    <property type="match status" value="1"/>
</dbReference>
<dbReference type="Gene3D" id="3.40.50.300">
    <property type="entry name" value="P-loop containing nucleotide triphosphate hydrolases"/>
    <property type="match status" value="1"/>
</dbReference>
<keyword evidence="2 3" id="KW-0436">Ligase</keyword>
<keyword evidence="2" id="KW-0479">Metal-binding</keyword>
<dbReference type="EMBL" id="JACDQQ010000534">
    <property type="protein sequence ID" value="MBA0084427.1"/>
    <property type="molecule type" value="Genomic_DNA"/>
</dbReference>
<evidence type="ECO:0000313" key="3">
    <source>
        <dbReference type="EMBL" id="MBA0084427.1"/>
    </source>
</evidence>
<dbReference type="PIRSF" id="PIRSF006755">
    <property type="entry name" value="DTB_synth"/>
    <property type="match status" value="1"/>
</dbReference>
<feature type="binding site" evidence="2">
    <location>
        <position position="51"/>
    </location>
    <ligand>
        <name>ATP</name>
        <dbReference type="ChEBI" id="CHEBI:30616"/>
    </ligand>
</feature>
<dbReference type="PANTHER" id="PTHR43210:SF5">
    <property type="entry name" value="DETHIOBIOTIN SYNTHETASE"/>
    <property type="match status" value="1"/>
</dbReference>
<feature type="binding site" evidence="2">
    <location>
        <begin position="108"/>
        <end position="111"/>
    </location>
    <ligand>
        <name>ATP</name>
        <dbReference type="ChEBI" id="CHEBI:30616"/>
    </ligand>
</feature>
<comment type="subunit">
    <text evidence="2">Homodimer.</text>
</comment>
<feature type="binding site" evidence="2">
    <location>
        <position position="51"/>
    </location>
    <ligand>
        <name>Mg(2+)</name>
        <dbReference type="ChEBI" id="CHEBI:18420"/>
    </ligand>
</feature>
<dbReference type="GO" id="GO:0009102">
    <property type="term" value="P:biotin biosynthetic process"/>
    <property type="evidence" value="ECO:0007669"/>
    <property type="project" value="UniProtKB-UniRule"/>
</dbReference>
<evidence type="ECO:0000256" key="1">
    <source>
        <dbReference type="ARBA" id="ARBA00022756"/>
    </source>
</evidence>
<keyword evidence="4" id="KW-1185">Reference proteome</keyword>
<keyword evidence="1 2" id="KW-0093">Biotin biosynthesis</keyword>
<dbReference type="Proteomes" id="UP000567293">
    <property type="component" value="Unassembled WGS sequence"/>
</dbReference>
<evidence type="ECO:0000313" key="4">
    <source>
        <dbReference type="Proteomes" id="UP000567293"/>
    </source>
</evidence>
<comment type="function">
    <text evidence="2">Catalyzes a mechanistically unusual reaction, the ATP-dependent insertion of CO2 between the N7 and N8 nitrogen atoms of 7,8-diaminopelargonic acid (DAPA, also called 7,8-diammoniononanoate) to form a ureido ring.</text>
</comment>
<dbReference type="NCBIfam" id="TIGR00347">
    <property type="entry name" value="bioD"/>
    <property type="match status" value="1"/>
</dbReference>
<keyword evidence="2" id="KW-0067">ATP-binding</keyword>
<feature type="binding site" evidence="2">
    <location>
        <position position="17"/>
    </location>
    <ligand>
        <name>Mg(2+)</name>
        <dbReference type="ChEBI" id="CHEBI:18420"/>
    </ligand>
</feature>
<dbReference type="HAMAP" id="MF_00336">
    <property type="entry name" value="BioD"/>
    <property type="match status" value="1"/>
</dbReference>
<keyword evidence="2" id="KW-0547">Nucleotide-binding</keyword>
<feature type="binding site" evidence="2">
    <location>
        <begin position="13"/>
        <end position="18"/>
    </location>
    <ligand>
        <name>ATP</name>
        <dbReference type="ChEBI" id="CHEBI:30616"/>
    </ligand>
</feature>